<dbReference type="AlphaFoldDB" id="A0A6H0XSU1"/>
<keyword evidence="3" id="KW-1185">Reference proteome</keyword>
<protein>
    <submittedName>
        <fullName evidence="2">Uncharacterized protein</fullName>
    </submittedName>
</protein>
<evidence type="ECO:0000313" key="2">
    <source>
        <dbReference type="EMBL" id="QIW97803.1"/>
    </source>
</evidence>
<proteinExistence type="predicted"/>
<reference evidence="2 3" key="1">
    <citation type="journal article" date="2016" name="Sci. Rep.">
        <title>Peltaster fructicola genome reveals evolution from an invasive phytopathogen to an ectophytic parasite.</title>
        <authorList>
            <person name="Xu C."/>
            <person name="Chen H."/>
            <person name="Gleason M.L."/>
            <person name="Xu J.R."/>
            <person name="Liu H."/>
            <person name="Zhang R."/>
            <person name="Sun G."/>
        </authorList>
    </citation>
    <scope>NUCLEOTIDE SEQUENCE [LARGE SCALE GENOMIC DNA]</scope>
    <source>
        <strain evidence="2 3">LNHT1506</strain>
    </source>
</reference>
<organism evidence="2 3">
    <name type="scientific">Peltaster fructicola</name>
    <dbReference type="NCBI Taxonomy" id="286661"/>
    <lineage>
        <taxon>Eukaryota</taxon>
        <taxon>Fungi</taxon>
        <taxon>Dikarya</taxon>
        <taxon>Ascomycota</taxon>
        <taxon>Pezizomycotina</taxon>
        <taxon>Dothideomycetes</taxon>
        <taxon>Dothideomycetes incertae sedis</taxon>
        <taxon>Peltaster</taxon>
    </lineage>
</organism>
<sequence>MDLPSGQGASNELANQSQISESSQAAVSRAGAGQRFQELLKAIVATGQLEGAPDAHRRVADYVEYIQAIVNTTISVAEAITSTDLRYFAMGLPTFTHQGPSDLQLTVRDIRNLACFQSLLPPAVESKGPYFVSSTYHTAKIKLIMSSFPRACEWLIIAAILTQRGLGDKVVRLLRRRKVHFIEAMRDGIQKGAKGVNPALIAYDATLDRVIVSVVTSLKSLQLGVLGGELAIDGDLPDHLDFDYYVTGDPVIHQVVQEAQALGIQFQDDGRLIQPGHTGMHKRLKRSTDLGLPSSSSSSSNQLQRVEILSTATGSCRYHIINNGPTGRVPHERLVFGLVNRLFSKLTAPGLQTRFTAALSLPTSIRYNLEVDLESGVAEILVNDQKAKGQLDYPALSIDPYLDAAADVQVIPDIMHELKSYMIEFLDFSRPIPSTTADWNRIALTYLVVKGWWWSRQLINAYPSQLYVPSHSHYFHAMASIGAIMMHLEQGTGCSITSNMLLAALRLLTNIGSTNESVSGEALTYAAQGPGGTIVHDILSASHPGWSSNPYLSFQWLNGKFTGVPETAMFGQSPEHLIEAPIPSLAREVDLQDDSEPSLTIFADATDGHTLRCAVVDTSRSIRSVAFSRALCGLLLSYIGTSTDCQHAAPEPDSLIGRQVLSVPWSTLLKHYYGQAELPEADVVVVIGIEQSKLCQILALGCSSLGTTIDAQGCTYCAFERSAHVVRLSEGGIAGSVPFVFT</sequence>
<dbReference type="OrthoDB" id="10296875at2759"/>
<evidence type="ECO:0000313" key="3">
    <source>
        <dbReference type="Proteomes" id="UP000503462"/>
    </source>
</evidence>
<feature type="region of interest" description="Disordered" evidence="1">
    <location>
        <begin position="283"/>
        <end position="303"/>
    </location>
</feature>
<dbReference type="EMBL" id="CP051140">
    <property type="protein sequence ID" value="QIW97803.1"/>
    <property type="molecule type" value="Genomic_DNA"/>
</dbReference>
<name>A0A6H0XSU1_9PEZI</name>
<evidence type="ECO:0000256" key="1">
    <source>
        <dbReference type="SAM" id="MobiDB-lite"/>
    </source>
</evidence>
<feature type="region of interest" description="Disordered" evidence="1">
    <location>
        <begin position="1"/>
        <end position="20"/>
    </location>
</feature>
<accession>A0A6H0XSU1</accession>
<feature type="compositionally biased region" description="Polar residues" evidence="1">
    <location>
        <begin position="7"/>
        <end position="20"/>
    </location>
</feature>
<dbReference type="Proteomes" id="UP000503462">
    <property type="component" value="Chromosome 2"/>
</dbReference>
<gene>
    <name evidence="2" type="ORF">AMS68_003321</name>
</gene>